<evidence type="ECO:0000313" key="1">
    <source>
        <dbReference type="EMBL" id="MCO1335386.1"/>
    </source>
</evidence>
<accession>A0A9X2J8C0</accession>
<proteinExistence type="predicted"/>
<evidence type="ECO:0000313" key="2">
    <source>
        <dbReference type="Proteomes" id="UP001139028"/>
    </source>
</evidence>
<organism evidence="1 2">
    <name type="scientific">Microbulbifer okhotskensis</name>
    <dbReference type="NCBI Taxonomy" id="2926617"/>
    <lineage>
        <taxon>Bacteria</taxon>
        <taxon>Pseudomonadati</taxon>
        <taxon>Pseudomonadota</taxon>
        <taxon>Gammaproteobacteria</taxon>
        <taxon>Cellvibrionales</taxon>
        <taxon>Microbulbiferaceae</taxon>
        <taxon>Microbulbifer</taxon>
    </lineage>
</organism>
<comment type="caution">
    <text evidence="1">The sequence shown here is derived from an EMBL/GenBank/DDBJ whole genome shotgun (WGS) entry which is preliminary data.</text>
</comment>
<reference evidence="1" key="1">
    <citation type="journal article" date="2022" name="Arch. Microbiol.">
        <title>Microbulbifer okhotskensis sp. nov., isolated from a deep bottom sediment of the Okhotsk Sea.</title>
        <authorList>
            <person name="Romanenko L."/>
            <person name="Kurilenko V."/>
            <person name="Otstavnykh N."/>
            <person name="Velansky P."/>
            <person name="Isaeva M."/>
            <person name="Mikhailov V."/>
        </authorList>
    </citation>
    <scope>NUCLEOTIDE SEQUENCE</scope>
    <source>
        <strain evidence="1">OS29</strain>
    </source>
</reference>
<dbReference type="RefSeq" id="WP_252469616.1">
    <property type="nucleotide sequence ID" value="NZ_JALBWM010000060.1"/>
</dbReference>
<name>A0A9X2J8C0_9GAMM</name>
<dbReference type="EMBL" id="JALBWM010000060">
    <property type="protein sequence ID" value="MCO1335386.1"/>
    <property type="molecule type" value="Genomic_DNA"/>
</dbReference>
<protein>
    <submittedName>
        <fullName evidence="1">Uncharacterized protein</fullName>
    </submittedName>
</protein>
<sequence length="142" mass="16056">MKILNSIFLILFSNLCFALGWDELSKEAANARDIDVSVVFDDIKKCHEIKAKLPTRLTFEELGERELWSVRYRSIKEKDQGWQLIVKGTEITLPANSKSKPETSVLICLDETDLKHGYLSALYGGPQGNPPMVVLLKLSDFI</sequence>
<keyword evidence="2" id="KW-1185">Reference proteome</keyword>
<dbReference type="AlphaFoldDB" id="A0A9X2J8C0"/>
<gene>
    <name evidence="1" type="ORF">MO867_13695</name>
</gene>
<dbReference type="Proteomes" id="UP001139028">
    <property type="component" value="Unassembled WGS sequence"/>
</dbReference>